<dbReference type="InterPro" id="IPR000626">
    <property type="entry name" value="Ubiquitin-like_dom"/>
</dbReference>
<evidence type="ECO:0000256" key="3">
    <source>
        <dbReference type="ARBA" id="ARBA00022490"/>
    </source>
</evidence>
<feature type="compositionally biased region" description="Gly residues" evidence="7">
    <location>
        <begin position="701"/>
        <end position="710"/>
    </location>
</feature>
<keyword evidence="6" id="KW-0143">Chaperone</keyword>
<dbReference type="PhylomeDB" id="A0A0G4IFY7"/>
<feature type="region of interest" description="Disordered" evidence="7">
    <location>
        <begin position="579"/>
        <end position="601"/>
    </location>
</feature>
<dbReference type="GO" id="GO:0005737">
    <property type="term" value="C:cytoplasm"/>
    <property type="evidence" value="ECO:0007669"/>
    <property type="project" value="UniProtKB-SubCell"/>
</dbReference>
<evidence type="ECO:0000256" key="2">
    <source>
        <dbReference type="ARBA" id="ARBA00006286"/>
    </source>
</evidence>
<dbReference type="SMART" id="SM01052">
    <property type="entry name" value="CAP_GLY"/>
    <property type="match status" value="1"/>
</dbReference>
<feature type="region of interest" description="Disordered" evidence="7">
    <location>
        <begin position="691"/>
        <end position="711"/>
    </location>
</feature>
<feature type="region of interest" description="Disordered" evidence="7">
    <location>
        <begin position="468"/>
        <end position="500"/>
    </location>
</feature>
<dbReference type="InterPro" id="IPR029071">
    <property type="entry name" value="Ubiquitin-like_domsf"/>
</dbReference>
<comment type="subcellular location">
    <subcellularLocation>
        <location evidence="1">Cytoplasm</location>
    </subcellularLocation>
</comment>
<reference evidence="9" key="1">
    <citation type="submission" date="2014-11" db="EMBL/GenBank/DDBJ databases">
        <authorList>
            <person name="Otto D Thomas"/>
            <person name="Naeem Raeece"/>
        </authorList>
    </citation>
    <scope>NUCLEOTIDE SEQUENCE</scope>
</reference>
<dbReference type="SUPFAM" id="SSF52047">
    <property type="entry name" value="RNI-like"/>
    <property type="match status" value="1"/>
</dbReference>
<keyword evidence="5" id="KW-0677">Repeat</keyword>
<feature type="compositionally biased region" description="Low complexity" evidence="7">
    <location>
        <begin position="488"/>
        <end position="500"/>
    </location>
</feature>
<dbReference type="PROSITE" id="PS50245">
    <property type="entry name" value="CAP_GLY_2"/>
    <property type="match status" value="1"/>
</dbReference>
<evidence type="ECO:0000256" key="7">
    <source>
        <dbReference type="SAM" id="MobiDB-lite"/>
    </source>
</evidence>
<evidence type="ECO:0000256" key="6">
    <source>
        <dbReference type="ARBA" id="ARBA00023186"/>
    </source>
</evidence>
<evidence type="ECO:0000256" key="1">
    <source>
        <dbReference type="ARBA" id="ARBA00004496"/>
    </source>
</evidence>
<dbReference type="SUPFAM" id="SSF54236">
    <property type="entry name" value="Ubiquitin-like"/>
    <property type="match status" value="1"/>
</dbReference>
<evidence type="ECO:0000256" key="4">
    <source>
        <dbReference type="ARBA" id="ARBA00022614"/>
    </source>
</evidence>
<dbReference type="Gene3D" id="3.80.10.10">
    <property type="entry name" value="Ribonuclease Inhibitor"/>
    <property type="match status" value="1"/>
</dbReference>
<evidence type="ECO:0000259" key="8">
    <source>
        <dbReference type="PROSITE" id="PS50245"/>
    </source>
</evidence>
<organism evidence="9">
    <name type="scientific">Chromera velia CCMP2878</name>
    <dbReference type="NCBI Taxonomy" id="1169474"/>
    <lineage>
        <taxon>Eukaryota</taxon>
        <taxon>Sar</taxon>
        <taxon>Alveolata</taxon>
        <taxon>Colpodellida</taxon>
        <taxon>Chromeraceae</taxon>
        <taxon>Chromera</taxon>
    </lineage>
</organism>
<dbReference type="InterPro" id="IPR032675">
    <property type="entry name" value="LRR_dom_sf"/>
</dbReference>
<comment type="similarity">
    <text evidence="2">Belongs to the TBCE family.</text>
</comment>
<dbReference type="VEuPathDB" id="CryptoDB:Cvel_14046"/>
<dbReference type="InterPro" id="IPR036859">
    <property type="entry name" value="CAP-Gly_dom_sf"/>
</dbReference>
<evidence type="ECO:0000256" key="5">
    <source>
        <dbReference type="ARBA" id="ARBA00022737"/>
    </source>
</evidence>
<dbReference type="PROSITE" id="PS00845">
    <property type="entry name" value="CAP_GLY_1"/>
    <property type="match status" value="1"/>
</dbReference>
<feature type="compositionally biased region" description="Basic and acidic residues" evidence="7">
    <location>
        <begin position="691"/>
        <end position="700"/>
    </location>
</feature>
<protein>
    <recommendedName>
        <fullName evidence="8">CAP-Gly domain-containing protein</fullName>
    </recommendedName>
</protein>
<gene>
    <name evidence="9" type="ORF">Cvel_14046</name>
</gene>
<keyword evidence="4" id="KW-0433">Leucine-rich repeat</keyword>
<name>A0A0G4IFY7_9ALVE</name>
<dbReference type="InterPro" id="IPR000938">
    <property type="entry name" value="CAP-Gly_domain"/>
</dbReference>
<dbReference type="InterPro" id="IPR044079">
    <property type="entry name" value="Ubl_TBCE"/>
</dbReference>
<dbReference type="Gene3D" id="2.30.30.190">
    <property type="entry name" value="CAP Gly-rich-like domain"/>
    <property type="match status" value="1"/>
</dbReference>
<feature type="domain" description="CAP-Gly" evidence="8">
    <location>
        <begin position="47"/>
        <end position="82"/>
    </location>
</feature>
<keyword evidence="3" id="KW-0963">Cytoplasm</keyword>
<dbReference type="Gene3D" id="3.10.20.90">
    <property type="entry name" value="Phosphatidylinositol 3-kinase Catalytic Subunit, Chain A, domain 1"/>
    <property type="match status" value="1"/>
</dbReference>
<sequence length="723" mass="76936">METDNSLRSSPNAPYLSVGQRVQSADGFKGTIRFLGPVEGQPDEPFWAGVEWDEASRGKHSGTFRGRLYFSCAVEGAGSFVRPSKLDTGISFEEALAEKYTKNSEKKGREHEGSSTERLELLDSLTKKTKEVLFVGKEKAASHFADVSVLGSVDLNGLRVSGLSTAETETGVGFESKGGGRVPGFLSLRSQGSSAVFPLLQRLSLEDCLLSEWKDVFGMIREMPILQSLSLSGNRMRSLSAEETAEERQREGGRLSVKEVVLNRTGMGWDEVCRVCCLLPALVDLHLCRNGYAYTNRDTHPKSSGDGGLSACLPSTVSSVIAAAEESAGLRSVQFLNLGGNPLGSWTQAVALAGGLPSLVGLRLWECDLSGDLPESVLRALEVSGEGGEETGLSAVVSLIKKGALPLPFGKSAGTSAEEGGGERGQREIKVLSVDKNPIATEWGVFGLLSILFPSLSELRAANLVRSSGDAMQMSREEERKTGGEGTGDSADTSTSTSLQQQADQRFLRQLLISLWPLLAKLNGSEVAARERLNSERHVLALSRHSERAQAIQEADRGSGGGLEKQLVAVHGVEFVRQVGEQTDGETGSSDRARGAGSAATGRRRLAELTLCPFAAAAGSRGSVKRSVPLTMRVADLRTVASRLFGIPAVRVRLSLMQEGVPVAECLSEDSRELSFFGVGDGSRLRVEDAEEVNEGKPEEGLGGPLGGGAAVMAVHGDDEEEI</sequence>
<proteinExistence type="inferred from homology"/>
<evidence type="ECO:0000313" key="9">
    <source>
        <dbReference type="EMBL" id="CEM56052.1"/>
    </source>
</evidence>
<dbReference type="CDD" id="cd17044">
    <property type="entry name" value="Ubl_TBCE"/>
    <property type="match status" value="1"/>
</dbReference>
<dbReference type="EMBL" id="CDMZ01005936">
    <property type="protein sequence ID" value="CEM56052.1"/>
    <property type="molecule type" value="Genomic_DNA"/>
</dbReference>
<dbReference type="AlphaFoldDB" id="A0A0G4IFY7"/>
<dbReference type="Pfam" id="PF14560">
    <property type="entry name" value="Ubiquitin_2"/>
    <property type="match status" value="1"/>
</dbReference>
<accession>A0A0G4IFY7</accession>
<dbReference type="SUPFAM" id="SSF74924">
    <property type="entry name" value="Cap-Gly domain"/>
    <property type="match status" value="1"/>
</dbReference>
<dbReference type="Pfam" id="PF01302">
    <property type="entry name" value="CAP_GLY"/>
    <property type="match status" value="1"/>
</dbReference>